<gene>
    <name evidence="2" type="ORF">GCM10023321_28160</name>
</gene>
<evidence type="ECO:0000313" key="2">
    <source>
        <dbReference type="EMBL" id="GAA5155214.1"/>
    </source>
</evidence>
<organism evidence="2 3">
    <name type="scientific">Pseudonocardia eucalypti</name>
    <dbReference type="NCBI Taxonomy" id="648755"/>
    <lineage>
        <taxon>Bacteria</taxon>
        <taxon>Bacillati</taxon>
        <taxon>Actinomycetota</taxon>
        <taxon>Actinomycetes</taxon>
        <taxon>Pseudonocardiales</taxon>
        <taxon>Pseudonocardiaceae</taxon>
        <taxon>Pseudonocardia</taxon>
    </lineage>
</organism>
<dbReference type="Proteomes" id="UP001428817">
    <property type="component" value="Unassembled WGS sequence"/>
</dbReference>
<evidence type="ECO:0000259" key="1">
    <source>
        <dbReference type="Pfam" id="PF09995"/>
    </source>
</evidence>
<sequence length="413" mass="46278">MVAEVAHENTGSAAYPGRFRAAPKRNARLAFPLKVLGRVREPDPALMDRLGRRMFARDELGAELARAMGRRKGDPERVTMAQFHRALEHGIDGVPDAPAALRRFFAVVDEVPEWVDFELLEHGARALRRMNRVASDVLLQLSLIGGYRFGGPADLLVETGGLTGSTAMRRLGETQKWALATHQPGAMRRDGEGFKLTVHVRAMHALMNDRFERNGRWDTGRWGLPINQSDQAATLALFFCILLIGARLLGWIVPPKEAHAIMHLGRYVGWLMGVDEDWLFDTEREQTAFMYHVILAQGDVTPAGAALSGSLVEGMRTLRYGRFNKARSTYTRLRLLSMLRYFLRKEGMRDLELPITPVWAIPGVVARNLLESGLVARIRAGRRLLERVNGRFAEREMNRRFGAAKPAIGALPN</sequence>
<comment type="caution">
    <text evidence="2">The sequence shown here is derived from an EMBL/GenBank/DDBJ whole genome shotgun (WGS) entry which is preliminary data.</text>
</comment>
<dbReference type="EMBL" id="BAABJP010000010">
    <property type="protein sequence ID" value="GAA5155214.1"/>
    <property type="molecule type" value="Genomic_DNA"/>
</dbReference>
<feature type="domain" description="ER-bound oxygenase mpaB/mpaB'/Rubber oxygenase catalytic" evidence="1">
    <location>
        <begin position="164"/>
        <end position="356"/>
    </location>
</feature>
<dbReference type="PANTHER" id="PTHR37539:SF1">
    <property type="entry name" value="ER-BOUND OXYGENASE MPAB_MPAB'_RUBBER OXYGENASE CATALYTIC DOMAIN-CONTAINING PROTEIN"/>
    <property type="match status" value="1"/>
</dbReference>
<proteinExistence type="predicted"/>
<protein>
    <submittedName>
        <fullName evidence="2">Oxygenase MpaB family protein</fullName>
    </submittedName>
</protein>
<accession>A0ABP9Q5Q4</accession>
<dbReference type="InterPro" id="IPR018713">
    <property type="entry name" value="MPAB/Lcp_cat_dom"/>
</dbReference>
<keyword evidence="3" id="KW-1185">Reference proteome</keyword>
<reference evidence="3" key="1">
    <citation type="journal article" date="2019" name="Int. J. Syst. Evol. Microbiol.">
        <title>The Global Catalogue of Microorganisms (GCM) 10K type strain sequencing project: providing services to taxonomists for standard genome sequencing and annotation.</title>
        <authorList>
            <consortium name="The Broad Institute Genomics Platform"/>
            <consortium name="The Broad Institute Genome Sequencing Center for Infectious Disease"/>
            <person name="Wu L."/>
            <person name="Ma J."/>
        </authorList>
    </citation>
    <scope>NUCLEOTIDE SEQUENCE [LARGE SCALE GENOMIC DNA]</scope>
    <source>
        <strain evidence="3">JCM 18303</strain>
    </source>
</reference>
<dbReference type="RefSeq" id="WP_185063889.1">
    <property type="nucleotide sequence ID" value="NZ_BAABJP010000010.1"/>
</dbReference>
<dbReference type="InterPro" id="IPR037473">
    <property type="entry name" value="Lcp-like"/>
</dbReference>
<dbReference type="Pfam" id="PF09995">
    <property type="entry name" value="MPAB_Lcp_cat"/>
    <property type="match status" value="1"/>
</dbReference>
<name>A0ABP9Q5Q4_9PSEU</name>
<evidence type="ECO:0000313" key="3">
    <source>
        <dbReference type="Proteomes" id="UP001428817"/>
    </source>
</evidence>
<dbReference type="PANTHER" id="PTHR37539">
    <property type="entry name" value="SECRETED PROTEIN-RELATED"/>
    <property type="match status" value="1"/>
</dbReference>